<organism evidence="1 2">
    <name type="scientific">Dethiobacter alkaliphilus AHT 1</name>
    <dbReference type="NCBI Taxonomy" id="555088"/>
    <lineage>
        <taxon>Bacteria</taxon>
        <taxon>Bacillati</taxon>
        <taxon>Bacillota</taxon>
        <taxon>Dethiobacteria</taxon>
        <taxon>Dethiobacterales</taxon>
        <taxon>Dethiobacteraceae</taxon>
        <taxon>Dethiobacter</taxon>
    </lineage>
</organism>
<evidence type="ECO:0000313" key="1">
    <source>
        <dbReference type="EMBL" id="EEG78684.1"/>
    </source>
</evidence>
<name>C0GDG3_DETAL</name>
<sequence length="93" mass="10676">MGLIDHVAAVFKSSSEDAEMIGETTSLIRHMEDELRFLSKNDPQQFAALTREQYVIIVQSIILKKAPQLSNEKRMQCIAQARRLYDSIKETLH</sequence>
<keyword evidence="2" id="KW-1185">Reference proteome</keyword>
<dbReference type="Proteomes" id="UP000006443">
    <property type="component" value="Unassembled WGS sequence"/>
</dbReference>
<dbReference type="EMBL" id="ACJM01000002">
    <property type="protein sequence ID" value="EEG78684.1"/>
    <property type="molecule type" value="Genomic_DNA"/>
</dbReference>
<reference evidence="1 2" key="1">
    <citation type="submission" date="2009-02" db="EMBL/GenBank/DDBJ databases">
        <title>Sequencing of the draft genome and assembly of Dethiobacter alkaliphilus AHT 1.</title>
        <authorList>
            <consortium name="US DOE Joint Genome Institute (JGI-PGF)"/>
            <person name="Lucas S."/>
            <person name="Copeland A."/>
            <person name="Lapidus A."/>
            <person name="Glavina del Rio T."/>
            <person name="Dalin E."/>
            <person name="Tice H."/>
            <person name="Bruce D."/>
            <person name="Goodwin L."/>
            <person name="Pitluck S."/>
            <person name="Larimer F."/>
            <person name="Land M.L."/>
            <person name="Hauser L."/>
            <person name="Muyzer G."/>
        </authorList>
    </citation>
    <scope>NUCLEOTIDE SEQUENCE [LARGE SCALE GENOMIC DNA]</scope>
    <source>
        <strain evidence="1 2">AHT 1</strain>
    </source>
</reference>
<accession>C0GDG3</accession>
<dbReference type="AlphaFoldDB" id="C0GDG3"/>
<dbReference type="RefSeq" id="WP_008514753.1">
    <property type="nucleotide sequence ID" value="NZ_ACJM01000002.1"/>
</dbReference>
<protein>
    <submittedName>
        <fullName evidence="1">Uncharacterized protein</fullName>
    </submittedName>
</protein>
<evidence type="ECO:0000313" key="2">
    <source>
        <dbReference type="Proteomes" id="UP000006443"/>
    </source>
</evidence>
<comment type="caution">
    <text evidence="1">The sequence shown here is derived from an EMBL/GenBank/DDBJ whole genome shotgun (WGS) entry which is preliminary data.</text>
</comment>
<gene>
    <name evidence="1" type="ORF">DealDRAFT_0614</name>
</gene>
<dbReference type="STRING" id="555088.DealDRAFT_0614"/>
<proteinExistence type="predicted"/>